<accession>A0A139H0A8</accession>
<feature type="domain" description="Zn(2)-C6 fungal-type" evidence="3">
    <location>
        <begin position="21"/>
        <end position="51"/>
    </location>
</feature>
<dbReference type="CDD" id="cd00067">
    <property type="entry name" value="GAL4"/>
    <property type="match status" value="1"/>
</dbReference>
<evidence type="ECO:0000256" key="2">
    <source>
        <dbReference type="SAM" id="Coils"/>
    </source>
</evidence>
<name>A0A139H0A8_9PEZI</name>
<dbReference type="InterPro" id="IPR001138">
    <property type="entry name" value="Zn2Cys6_DnaBD"/>
</dbReference>
<keyword evidence="2" id="KW-0175">Coiled coil</keyword>
<dbReference type="EMBL" id="LFZN01000194">
    <property type="protein sequence ID" value="KXS95895.1"/>
    <property type="molecule type" value="Genomic_DNA"/>
</dbReference>
<dbReference type="InterPro" id="IPR036864">
    <property type="entry name" value="Zn2-C6_fun-type_DNA-bd_sf"/>
</dbReference>
<dbReference type="PROSITE" id="PS50048">
    <property type="entry name" value="ZN2_CY6_FUNGAL_2"/>
    <property type="match status" value="1"/>
</dbReference>
<dbReference type="PROSITE" id="PS00463">
    <property type="entry name" value="ZN2_CY6_FUNGAL_1"/>
    <property type="match status" value="1"/>
</dbReference>
<organism evidence="4 5">
    <name type="scientific">Pseudocercospora eumusae</name>
    <dbReference type="NCBI Taxonomy" id="321146"/>
    <lineage>
        <taxon>Eukaryota</taxon>
        <taxon>Fungi</taxon>
        <taxon>Dikarya</taxon>
        <taxon>Ascomycota</taxon>
        <taxon>Pezizomycotina</taxon>
        <taxon>Dothideomycetes</taxon>
        <taxon>Dothideomycetidae</taxon>
        <taxon>Mycosphaerellales</taxon>
        <taxon>Mycosphaerellaceae</taxon>
        <taxon>Pseudocercospora</taxon>
    </lineage>
</organism>
<proteinExistence type="predicted"/>
<keyword evidence="1" id="KW-0539">Nucleus</keyword>
<dbReference type="SMART" id="SM00066">
    <property type="entry name" value="GAL4"/>
    <property type="match status" value="1"/>
</dbReference>
<dbReference type="PANTHER" id="PTHR47256:SF1">
    <property type="entry name" value="ZN(II)2CYS6 TRANSCRIPTION FACTOR (EUROFUNG)"/>
    <property type="match status" value="1"/>
</dbReference>
<dbReference type="GO" id="GO:0000981">
    <property type="term" value="F:DNA-binding transcription factor activity, RNA polymerase II-specific"/>
    <property type="evidence" value="ECO:0007669"/>
    <property type="project" value="InterPro"/>
</dbReference>
<comment type="caution">
    <text evidence="4">The sequence shown here is derived from an EMBL/GenBank/DDBJ whole genome shotgun (WGS) entry which is preliminary data.</text>
</comment>
<dbReference type="STRING" id="321146.A0A139H0A8"/>
<dbReference type="Proteomes" id="UP000070133">
    <property type="component" value="Unassembled WGS sequence"/>
</dbReference>
<dbReference type="SUPFAM" id="SSF57701">
    <property type="entry name" value="Zn2/Cys6 DNA-binding domain"/>
    <property type="match status" value="1"/>
</dbReference>
<dbReference type="OrthoDB" id="10261408at2759"/>
<keyword evidence="5" id="KW-1185">Reference proteome</keyword>
<dbReference type="PANTHER" id="PTHR47256">
    <property type="entry name" value="ZN(II)2CYS6 TRANSCRIPTION FACTOR (EUROFUNG)-RELATED"/>
    <property type="match status" value="1"/>
</dbReference>
<protein>
    <recommendedName>
        <fullName evidence="3">Zn(2)-C6 fungal-type domain-containing protein</fullName>
    </recommendedName>
</protein>
<reference evidence="4 5" key="1">
    <citation type="submission" date="2015-07" db="EMBL/GenBank/DDBJ databases">
        <title>Comparative genomics of the Sigatoka disease complex on banana suggests a link between parallel evolutionary changes in Pseudocercospora fijiensis and Pseudocercospora eumusae and increased virulence on the banana host.</title>
        <authorList>
            <person name="Chang T.-C."/>
            <person name="Salvucci A."/>
            <person name="Crous P.W."/>
            <person name="Stergiopoulos I."/>
        </authorList>
    </citation>
    <scope>NUCLEOTIDE SEQUENCE [LARGE SCALE GENOMIC DNA]</scope>
    <source>
        <strain evidence="4 5">CBS 114824</strain>
    </source>
</reference>
<evidence type="ECO:0000313" key="4">
    <source>
        <dbReference type="EMBL" id="KXS95895.1"/>
    </source>
</evidence>
<feature type="coiled-coil region" evidence="2">
    <location>
        <begin position="54"/>
        <end position="81"/>
    </location>
</feature>
<evidence type="ECO:0000256" key="1">
    <source>
        <dbReference type="ARBA" id="ARBA00023242"/>
    </source>
</evidence>
<evidence type="ECO:0000259" key="3">
    <source>
        <dbReference type="PROSITE" id="PS50048"/>
    </source>
</evidence>
<dbReference type="AlphaFoldDB" id="A0A139H0A8"/>
<dbReference type="Gene3D" id="4.10.240.10">
    <property type="entry name" value="Zn(2)-C6 fungal-type DNA-binding domain"/>
    <property type="match status" value="1"/>
</dbReference>
<dbReference type="InterPro" id="IPR053187">
    <property type="entry name" value="Notoamide_regulator"/>
</dbReference>
<sequence length="662" mass="75449">MAESSTARNSSKRRNKLVLVACNNCRARKTACDGQRPQCTKCSTRNAACHYDTEDAEETRFAALRRENETLRQRVAQLERGAYSTPHAFELVRTPPDRQAAFDADRTSQIDPSLRSFQPTPRIRPYACTSSLEHELASRYPKFYQPTQNLDHRVVQANLGKIASLASFGEDAAASDPPTTGIAAPHPLCDERLQHLRIHHWTAVQIPDHLAAHMISWYLRNDHPIFGFFCADLFVRDLVSYRERYCSKLLVHVVLLWACSSYATIDPTVLSYIPVLDEASRYFWQQTSGTASITTAGAGLLFSVYLTGDHPFAIQVLRRSCEIADGLGLYGPPSSVSHGLSEIELDDLRASLHLAWGGFNWVTYNSFKYHHDHVMKHVPSLPMPGSDGILGYDTAGNAVYYRSPEYMGRTIYHLCNFWLIANEMAVHYYSDASGMLRDRISLEFAEVTYRKLLDWMDQNPYPRPKDGSGPHHVTIYHILAHSFVLDLFHPFIHSESQRLTISTSHHSTAREIYKASLHQLRDMMLTYPIQHPSHTTSIFWHNALFHVANSALEDLSNLENWSFFYLALRRYHDLSQYYHFLSTIPPALLGMAIHRGALQPVEAKTLMRELEKGRSSHHHGKESRVSTEWVIDFNMSLLDAQRSRISSMAEYFFEQTTGRVDA</sequence>
<evidence type="ECO:0000313" key="5">
    <source>
        <dbReference type="Proteomes" id="UP000070133"/>
    </source>
</evidence>
<dbReference type="CDD" id="cd12148">
    <property type="entry name" value="fungal_TF_MHR"/>
    <property type="match status" value="1"/>
</dbReference>
<dbReference type="GO" id="GO:0008270">
    <property type="term" value="F:zinc ion binding"/>
    <property type="evidence" value="ECO:0007669"/>
    <property type="project" value="InterPro"/>
</dbReference>
<dbReference type="Pfam" id="PF00172">
    <property type="entry name" value="Zn_clus"/>
    <property type="match status" value="1"/>
</dbReference>
<gene>
    <name evidence="4" type="ORF">AC578_2640</name>
</gene>